<dbReference type="Gene3D" id="1.25.10.10">
    <property type="entry name" value="Leucine-rich Repeat Variant"/>
    <property type="match status" value="1"/>
</dbReference>
<keyword evidence="2" id="KW-1185">Reference proteome</keyword>
<dbReference type="GO" id="GO:0000776">
    <property type="term" value="C:kinetochore"/>
    <property type="evidence" value="ECO:0007669"/>
    <property type="project" value="TreeGrafter"/>
</dbReference>
<sequence length="193" mass="22327">EVGKALCDILEELSNHNERVEQRKSAMQFLQNFTEKGLITQDLLDEHFKSLLLILLETLGDTNGDVKVLALKCLQKMLQKFPKHFENFAELTILKVLELHKDDTYRDVPYAASEVEDTIVQVLPPEQNFRILTPIIQTMEYHMACGAIQMMTKVVDKMPKELLEASLPNLIPGLFKMKLLNLYIKKRRQEESK</sequence>
<name>A0A8S3YUT8_9EUPU</name>
<dbReference type="OrthoDB" id="46159at2759"/>
<protein>
    <submittedName>
        <fullName evidence="1">Uncharacterized protein</fullName>
    </submittedName>
</protein>
<organism evidence="1 2">
    <name type="scientific">Candidula unifasciata</name>
    <dbReference type="NCBI Taxonomy" id="100452"/>
    <lineage>
        <taxon>Eukaryota</taxon>
        <taxon>Metazoa</taxon>
        <taxon>Spiralia</taxon>
        <taxon>Lophotrochozoa</taxon>
        <taxon>Mollusca</taxon>
        <taxon>Gastropoda</taxon>
        <taxon>Heterobranchia</taxon>
        <taxon>Euthyneura</taxon>
        <taxon>Panpulmonata</taxon>
        <taxon>Eupulmonata</taxon>
        <taxon>Stylommatophora</taxon>
        <taxon>Helicina</taxon>
        <taxon>Helicoidea</taxon>
        <taxon>Geomitridae</taxon>
        <taxon>Candidula</taxon>
    </lineage>
</organism>
<dbReference type="GO" id="GO:0045180">
    <property type="term" value="C:basal cortex"/>
    <property type="evidence" value="ECO:0007669"/>
    <property type="project" value="TreeGrafter"/>
</dbReference>
<comment type="caution">
    <text evidence="1">The sequence shown here is derived from an EMBL/GenBank/DDBJ whole genome shotgun (WGS) entry which is preliminary data.</text>
</comment>
<dbReference type="PANTHER" id="PTHR21567:SF9">
    <property type="entry name" value="CLIP-ASSOCIATING PROTEIN"/>
    <property type="match status" value="1"/>
</dbReference>
<proteinExistence type="predicted"/>
<evidence type="ECO:0000313" key="2">
    <source>
        <dbReference type="Proteomes" id="UP000678393"/>
    </source>
</evidence>
<dbReference type="GO" id="GO:0040001">
    <property type="term" value="P:establishment of mitotic spindle localization"/>
    <property type="evidence" value="ECO:0007669"/>
    <property type="project" value="TreeGrafter"/>
</dbReference>
<evidence type="ECO:0000313" key="1">
    <source>
        <dbReference type="EMBL" id="CAG5119352.1"/>
    </source>
</evidence>
<dbReference type="GO" id="GO:0072686">
    <property type="term" value="C:mitotic spindle"/>
    <property type="evidence" value="ECO:0007669"/>
    <property type="project" value="TreeGrafter"/>
</dbReference>
<reference evidence="1" key="1">
    <citation type="submission" date="2021-04" db="EMBL/GenBank/DDBJ databases">
        <authorList>
            <consortium name="Molecular Ecology Group"/>
        </authorList>
    </citation>
    <scope>NUCLEOTIDE SEQUENCE</scope>
</reference>
<dbReference type="EMBL" id="CAJHNH020000691">
    <property type="protein sequence ID" value="CAG5119352.1"/>
    <property type="molecule type" value="Genomic_DNA"/>
</dbReference>
<accession>A0A8S3YUT8</accession>
<dbReference type="InterPro" id="IPR016024">
    <property type="entry name" value="ARM-type_fold"/>
</dbReference>
<dbReference type="GO" id="GO:0008017">
    <property type="term" value="F:microtubule binding"/>
    <property type="evidence" value="ECO:0007669"/>
    <property type="project" value="TreeGrafter"/>
</dbReference>
<dbReference type="Proteomes" id="UP000678393">
    <property type="component" value="Unassembled WGS sequence"/>
</dbReference>
<dbReference type="GO" id="GO:0090307">
    <property type="term" value="P:mitotic spindle assembly"/>
    <property type="evidence" value="ECO:0007669"/>
    <property type="project" value="TreeGrafter"/>
</dbReference>
<dbReference type="InterPro" id="IPR011989">
    <property type="entry name" value="ARM-like"/>
</dbReference>
<dbReference type="GO" id="GO:0005876">
    <property type="term" value="C:spindle microtubule"/>
    <property type="evidence" value="ECO:0007669"/>
    <property type="project" value="TreeGrafter"/>
</dbReference>
<dbReference type="SUPFAM" id="SSF48371">
    <property type="entry name" value="ARM repeat"/>
    <property type="match status" value="1"/>
</dbReference>
<dbReference type="AlphaFoldDB" id="A0A8S3YUT8"/>
<feature type="non-terminal residue" evidence="1">
    <location>
        <position position="193"/>
    </location>
</feature>
<dbReference type="GO" id="GO:0005815">
    <property type="term" value="C:microtubule organizing center"/>
    <property type="evidence" value="ECO:0007669"/>
    <property type="project" value="TreeGrafter"/>
</dbReference>
<dbReference type="GO" id="GO:0005881">
    <property type="term" value="C:cytoplasmic microtubule"/>
    <property type="evidence" value="ECO:0007669"/>
    <property type="project" value="TreeGrafter"/>
</dbReference>
<gene>
    <name evidence="1" type="ORF">CUNI_LOCUS4910</name>
</gene>
<dbReference type="PANTHER" id="PTHR21567">
    <property type="entry name" value="CLASP"/>
    <property type="match status" value="1"/>
</dbReference>